<feature type="region of interest" description="Disordered" evidence="1">
    <location>
        <begin position="75"/>
        <end position="101"/>
    </location>
</feature>
<dbReference type="AlphaFoldDB" id="A0AAV8P9X8"/>
<evidence type="ECO:0000313" key="3">
    <source>
        <dbReference type="Proteomes" id="UP001222027"/>
    </source>
</evidence>
<name>A0AAV8P9X8_ENSVE</name>
<proteinExistence type="predicted"/>
<comment type="caution">
    <text evidence="2">The sequence shown here is derived from an EMBL/GenBank/DDBJ whole genome shotgun (WGS) entry which is preliminary data.</text>
</comment>
<protein>
    <submittedName>
        <fullName evidence="2">Uncharacterized protein</fullName>
    </submittedName>
</protein>
<sequence>MHMPSDRHSLLVCDCLARRSGDSVVKSARHFKMLGTSGAWKDQLLTIELRDGDEEEEAMAISQIAGASAAVALRTNSSGTSRRMERLTEASMKNSATEVASRFQRIEQDEMGPSTSSSSSPCPQISLVLNLWLNNWWPSSLHLFRSCCGPHL</sequence>
<accession>A0AAV8P9X8</accession>
<dbReference type="Proteomes" id="UP001222027">
    <property type="component" value="Unassembled WGS sequence"/>
</dbReference>
<gene>
    <name evidence="2" type="ORF">OPV22_020132</name>
</gene>
<evidence type="ECO:0000256" key="1">
    <source>
        <dbReference type="SAM" id="MobiDB-lite"/>
    </source>
</evidence>
<reference evidence="2 3" key="1">
    <citation type="submission" date="2022-12" db="EMBL/GenBank/DDBJ databases">
        <title>Chromosome-scale assembly of the Ensete ventricosum genome.</title>
        <authorList>
            <person name="Dussert Y."/>
            <person name="Stocks J."/>
            <person name="Wendawek A."/>
            <person name="Woldeyes F."/>
            <person name="Nichols R.A."/>
            <person name="Borrell J.S."/>
        </authorList>
    </citation>
    <scope>NUCLEOTIDE SEQUENCE [LARGE SCALE GENOMIC DNA]</scope>
    <source>
        <strain evidence="3">cv. Maze</strain>
        <tissue evidence="2">Seeds</tissue>
    </source>
</reference>
<evidence type="ECO:0000313" key="2">
    <source>
        <dbReference type="EMBL" id="KAJ8476405.1"/>
    </source>
</evidence>
<organism evidence="2 3">
    <name type="scientific">Ensete ventricosum</name>
    <name type="common">Abyssinian banana</name>
    <name type="synonym">Musa ensete</name>
    <dbReference type="NCBI Taxonomy" id="4639"/>
    <lineage>
        <taxon>Eukaryota</taxon>
        <taxon>Viridiplantae</taxon>
        <taxon>Streptophyta</taxon>
        <taxon>Embryophyta</taxon>
        <taxon>Tracheophyta</taxon>
        <taxon>Spermatophyta</taxon>
        <taxon>Magnoliopsida</taxon>
        <taxon>Liliopsida</taxon>
        <taxon>Zingiberales</taxon>
        <taxon>Musaceae</taxon>
        <taxon>Ensete</taxon>
    </lineage>
</organism>
<dbReference type="EMBL" id="JAQQAF010000006">
    <property type="protein sequence ID" value="KAJ8476405.1"/>
    <property type="molecule type" value="Genomic_DNA"/>
</dbReference>
<keyword evidence="3" id="KW-1185">Reference proteome</keyword>